<protein>
    <recommendedName>
        <fullName evidence="2">Putative sensor domain-containing protein</fullName>
    </recommendedName>
</protein>
<dbReference type="Proteomes" id="UP000005387">
    <property type="component" value="Unassembled WGS sequence"/>
</dbReference>
<evidence type="ECO:0000256" key="1">
    <source>
        <dbReference type="SAM" id="Phobius"/>
    </source>
</evidence>
<name>E0IDG6_9BACL</name>
<accession>E0IDG6</accession>
<sequence>MHNTVTQPQPEAAQSGALGRYMIQTIYMTLITLPLSIIGFTLSVTLIALGFGLVPILIGLPLLKLAVHLSHALMMEDVRRTRGILPAKAANAVPHHHAFGPFTYRELLTTSAPYVPLGYWLGKLPAAIGQFAAAVVFPVCGMALLFSPAVYLVLERYGIPSFQDDVVFDVLTPALTGIQRAYIGTGVGVLFLMIGGPLLAVLARSQGSRIAGMLHPRAETVTVEAPVAKEHNSAFSFKHPLEELKATEYDFPLTNPDLKDTNSSH</sequence>
<dbReference type="EMBL" id="AEDD01000010">
    <property type="protein sequence ID" value="EFM09621.1"/>
    <property type="molecule type" value="Genomic_DNA"/>
</dbReference>
<keyword evidence="4" id="KW-1185">Reference proteome</keyword>
<keyword evidence="1" id="KW-0812">Transmembrane</keyword>
<dbReference type="InterPro" id="IPR025828">
    <property type="entry name" value="Put_sensor_dom"/>
</dbReference>
<reference evidence="3 4" key="1">
    <citation type="submission" date="2010-07" db="EMBL/GenBank/DDBJ databases">
        <title>The draft genome of Paenibacillus curdlanolyticus YK9.</title>
        <authorList>
            <consortium name="US DOE Joint Genome Institute (JGI-PGF)"/>
            <person name="Lucas S."/>
            <person name="Copeland A."/>
            <person name="Lapidus A."/>
            <person name="Cheng J.-F."/>
            <person name="Bruce D."/>
            <person name="Goodwin L."/>
            <person name="Pitluck S."/>
            <person name="Land M.L."/>
            <person name="Hauser L."/>
            <person name="Chang Y.-J."/>
            <person name="Jeffries C."/>
            <person name="Anderson I.J."/>
            <person name="Johnson E."/>
            <person name="Loganathan U."/>
            <person name="Mulhopadhyay B."/>
            <person name="Kyrpides N."/>
            <person name="Woyke T.J."/>
        </authorList>
    </citation>
    <scope>NUCLEOTIDE SEQUENCE [LARGE SCALE GENOMIC DNA]</scope>
    <source>
        <strain evidence="3 4">YK9</strain>
    </source>
</reference>
<gene>
    <name evidence="3" type="ORF">PaecuDRAFT_3670</name>
</gene>
<feature type="transmembrane region" description="Helical" evidence="1">
    <location>
        <begin position="181"/>
        <end position="203"/>
    </location>
</feature>
<organism evidence="3 4">
    <name type="scientific">Paenibacillus curdlanolyticus YK9</name>
    <dbReference type="NCBI Taxonomy" id="717606"/>
    <lineage>
        <taxon>Bacteria</taxon>
        <taxon>Bacillati</taxon>
        <taxon>Bacillota</taxon>
        <taxon>Bacilli</taxon>
        <taxon>Bacillales</taxon>
        <taxon>Paenibacillaceae</taxon>
        <taxon>Paenibacillus</taxon>
    </lineage>
</organism>
<dbReference type="AlphaFoldDB" id="E0IDG6"/>
<keyword evidence="1" id="KW-1133">Transmembrane helix</keyword>
<feature type="transmembrane region" description="Helical" evidence="1">
    <location>
        <begin position="46"/>
        <end position="67"/>
    </location>
</feature>
<dbReference type="Pfam" id="PF13796">
    <property type="entry name" value="Sensor"/>
    <property type="match status" value="1"/>
</dbReference>
<evidence type="ECO:0000313" key="4">
    <source>
        <dbReference type="Proteomes" id="UP000005387"/>
    </source>
</evidence>
<proteinExistence type="predicted"/>
<feature type="transmembrane region" description="Helical" evidence="1">
    <location>
        <begin position="21"/>
        <end position="40"/>
    </location>
</feature>
<evidence type="ECO:0000313" key="3">
    <source>
        <dbReference type="EMBL" id="EFM09621.1"/>
    </source>
</evidence>
<feature type="domain" description="Putative sensor" evidence="2">
    <location>
        <begin position="30"/>
        <end position="212"/>
    </location>
</feature>
<evidence type="ECO:0000259" key="2">
    <source>
        <dbReference type="Pfam" id="PF13796"/>
    </source>
</evidence>
<dbReference type="RefSeq" id="WP_006039656.1">
    <property type="nucleotide sequence ID" value="NZ_AEDD01000010.1"/>
</dbReference>
<dbReference type="OrthoDB" id="2610434at2"/>
<feature type="transmembrane region" description="Helical" evidence="1">
    <location>
        <begin position="131"/>
        <end position="154"/>
    </location>
</feature>
<keyword evidence="1" id="KW-0472">Membrane</keyword>
<dbReference type="STRING" id="717606.PaecuDRAFT_3670"/>